<evidence type="ECO:0000259" key="3">
    <source>
        <dbReference type="SMART" id="SM00460"/>
    </source>
</evidence>
<name>A0A5C1E8L2_9RHOO</name>
<dbReference type="KEGG" id="otr:OTERR_15090"/>
<dbReference type="PANTHER" id="PTHR38339:SF1">
    <property type="entry name" value="TRANSGLUTAMINASE-LIKE DOMAIN-CONTAINING PROTEIN"/>
    <property type="match status" value="1"/>
</dbReference>
<dbReference type="SMART" id="SM00460">
    <property type="entry name" value="TGc"/>
    <property type="match status" value="1"/>
</dbReference>
<organism evidence="4 5">
    <name type="scientific">Oryzomicrobium terrae</name>
    <dbReference type="NCBI Taxonomy" id="1735038"/>
    <lineage>
        <taxon>Bacteria</taxon>
        <taxon>Pseudomonadati</taxon>
        <taxon>Pseudomonadota</taxon>
        <taxon>Betaproteobacteria</taxon>
        <taxon>Rhodocyclales</taxon>
        <taxon>Rhodocyclaceae</taxon>
        <taxon>Oryzomicrobium</taxon>
    </lineage>
</organism>
<keyword evidence="5" id="KW-1185">Reference proteome</keyword>
<reference evidence="4 5" key="1">
    <citation type="submission" date="2017-07" db="EMBL/GenBank/DDBJ databases">
        <title>Complete genome sequence of Oryzomicrobium terrae TPP412.</title>
        <authorList>
            <person name="Chiu L.-W."/>
            <person name="Lo K.-J."/>
            <person name="Tsai Y.-M."/>
            <person name="Lin S.-S."/>
            <person name="Kuo C.-H."/>
            <person name="Liu C.-T."/>
        </authorList>
    </citation>
    <scope>NUCLEOTIDE SEQUENCE [LARGE SCALE GENOMIC DNA]</scope>
    <source>
        <strain evidence="4 5">TPP412</strain>
    </source>
</reference>
<evidence type="ECO:0000313" key="5">
    <source>
        <dbReference type="Proteomes" id="UP000323671"/>
    </source>
</evidence>
<feature type="compositionally biased region" description="Polar residues" evidence="1">
    <location>
        <begin position="61"/>
        <end position="78"/>
    </location>
</feature>
<keyword evidence="2" id="KW-0732">Signal</keyword>
<dbReference type="RefSeq" id="WP_054620979.1">
    <property type="nucleotide sequence ID" value="NZ_CP022579.1"/>
</dbReference>
<feature type="chain" id="PRO_5023135363" description="Transglutaminase-like domain-containing protein" evidence="2">
    <location>
        <begin position="24"/>
        <end position="419"/>
    </location>
</feature>
<protein>
    <recommendedName>
        <fullName evidence="3">Transglutaminase-like domain-containing protein</fullName>
    </recommendedName>
</protein>
<dbReference type="EMBL" id="CP022579">
    <property type="protein sequence ID" value="QEL64985.1"/>
    <property type="molecule type" value="Genomic_DNA"/>
</dbReference>
<dbReference type="InterPro" id="IPR002931">
    <property type="entry name" value="Transglutaminase-like"/>
</dbReference>
<feature type="signal peptide" evidence="2">
    <location>
        <begin position="1"/>
        <end position="23"/>
    </location>
</feature>
<dbReference type="AlphaFoldDB" id="A0A5C1E8L2"/>
<dbReference type="Pfam" id="PF01841">
    <property type="entry name" value="Transglut_core"/>
    <property type="match status" value="1"/>
</dbReference>
<feature type="domain" description="Transglutaminase-like" evidence="3">
    <location>
        <begin position="260"/>
        <end position="333"/>
    </location>
</feature>
<dbReference type="Proteomes" id="UP000323671">
    <property type="component" value="Chromosome"/>
</dbReference>
<accession>A0A5C1E8L2</accession>
<feature type="compositionally biased region" description="Low complexity" evidence="1">
    <location>
        <begin position="26"/>
        <end position="55"/>
    </location>
</feature>
<evidence type="ECO:0000256" key="1">
    <source>
        <dbReference type="SAM" id="MobiDB-lite"/>
    </source>
</evidence>
<dbReference type="InterPro" id="IPR038765">
    <property type="entry name" value="Papain-like_cys_pep_sf"/>
</dbReference>
<feature type="region of interest" description="Disordered" evidence="1">
    <location>
        <begin position="26"/>
        <end position="86"/>
    </location>
</feature>
<proteinExistence type="predicted"/>
<evidence type="ECO:0000313" key="4">
    <source>
        <dbReference type="EMBL" id="QEL64985.1"/>
    </source>
</evidence>
<sequence>MKRRAFLAASAFISLFSAAPVLAKPVQKKAAPAKPAGKPAGKAGAKPGAKTQAKPIAKKGASSSLRETSGSGFRQSRPLTPVSLTPPPQFEWREYQLTGRLQAKLPGRGRSRAWIPLPRESDWQREMDVTWKGNFERIGLKRDPYSDITFLVADWKDGVTPELEISSRVATRQRLFDITRRGNRHEDDDTLQRYLQGSSRLPLDGAIADAAERISGRIREPMPQARAFYDWIIDQPIKSAGRNDCPSGDVQNLIGADRQITLCDDVTGWNASTLFVGLCRASGIPARVVYGQRIGESRQFPSLGASGNIAAAQHCRAEFYVAAYGWVPVDPADVRRAIAQDNLRAEDPKTSALKKRLFGFWEMNWIAYHAGSDVRLPGGPSRPLGWVMAPQVALGDGPEAVLLPADAITWQQESRTVES</sequence>
<dbReference type="Gene3D" id="3.10.620.30">
    <property type="match status" value="1"/>
</dbReference>
<evidence type="ECO:0000256" key="2">
    <source>
        <dbReference type="SAM" id="SignalP"/>
    </source>
</evidence>
<gene>
    <name evidence="4" type="ORF">OTERR_15090</name>
</gene>
<dbReference type="SUPFAM" id="SSF54001">
    <property type="entry name" value="Cysteine proteinases"/>
    <property type="match status" value="1"/>
</dbReference>
<dbReference type="PANTHER" id="PTHR38339">
    <property type="entry name" value="TRANSGLUTAMINASE DOMAIN PROTEIN"/>
    <property type="match status" value="1"/>
</dbReference>